<evidence type="ECO:0000256" key="2">
    <source>
        <dbReference type="ARBA" id="ARBA00022525"/>
    </source>
</evidence>
<dbReference type="PANTHER" id="PTHR38340:SF1">
    <property type="entry name" value="S-LAYER PROTEIN"/>
    <property type="match status" value="1"/>
</dbReference>
<dbReference type="RefSeq" id="WP_203571244.1">
    <property type="nucleotide sequence ID" value="NZ_WOFE01000004.1"/>
</dbReference>
<organism evidence="3 4">
    <name type="scientific">Deefgea chitinilytica</name>
    <dbReference type="NCBI Taxonomy" id="570276"/>
    <lineage>
        <taxon>Bacteria</taxon>
        <taxon>Pseudomonadati</taxon>
        <taxon>Pseudomonadota</taxon>
        <taxon>Betaproteobacteria</taxon>
        <taxon>Neisseriales</taxon>
        <taxon>Chitinibacteraceae</taxon>
        <taxon>Deefgea</taxon>
    </lineage>
</organism>
<evidence type="ECO:0000313" key="3">
    <source>
        <dbReference type="EMBL" id="MBM5571909.1"/>
    </source>
</evidence>
<dbReference type="InterPro" id="IPR011049">
    <property type="entry name" value="Serralysin-like_metalloprot_C"/>
</dbReference>
<dbReference type="Pfam" id="PF00353">
    <property type="entry name" value="HemolysinCabind"/>
    <property type="match status" value="5"/>
</dbReference>
<accession>A0ABS2CCN3</accession>
<dbReference type="PRINTS" id="PR00313">
    <property type="entry name" value="CABNDNGRPT"/>
</dbReference>
<gene>
    <name evidence="3" type="ORF">GM173_10010</name>
</gene>
<protein>
    <recommendedName>
        <fullName evidence="5">Calcium-binding protein</fullName>
    </recommendedName>
</protein>
<dbReference type="Gene3D" id="2.160.20.160">
    <property type="match status" value="1"/>
</dbReference>
<sequence length="436" mass="42578">GVDITLSATNLDGFASINGVNGGADETIAISGAFATLNLVGNNLTDIALLAMTAGNDSLTVTADTLGATGVATINGGNGVDTLVFAADVAGITAVDFSVGAGSQQLTGSTADVRNFENLDSSLYATSMTVTAGGATTSIITGAGDDTINASAAGGAVTISGGNGNNDITGSAQGDMITIGSGNDVVHAGDGSDVVLGLSSGGNDTIWLEAGNDSFTFGSTNLTEADSIDGGSGVDTLIFTGSVAGTGQINVTFNAATNADQLSGLGKFSNFENLDASGVTNNRSFSVIATADTSVIKTAGGIDLIDATDASQSVLINSGAGGDQITGSAYNDTINAGTGDDVITAGAGNDEITLGTGSDVVTMASAFGNDTVNDFNISVDKIDISSIVGSGTLSDFYSVTGNAVTIYGDSGHGSTLGTLTLLGVDSSSINDSLFVA</sequence>
<reference evidence="3 4" key="1">
    <citation type="submission" date="2019-11" db="EMBL/GenBank/DDBJ databases">
        <title>Novel Deefgea species.</title>
        <authorList>
            <person name="Han J.-H."/>
        </authorList>
    </citation>
    <scope>NUCLEOTIDE SEQUENCE [LARGE SCALE GENOMIC DNA]</scope>
    <source>
        <strain evidence="3 4">LMG 24817</strain>
    </source>
</reference>
<evidence type="ECO:0008006" key="5">
    <source>
        <dbReference type="Google" id="ProtNLM"/>
    </source>
</evidence>
<dbReference type="Proteomes" id="UP001195660">
    <property type="component" value="Unassembled WGS sequence"/>
</dbReference>
<dbReference type="InterPro" id="IPR001343">
    <property type="entry name" value="Hemolysn_Ca-bd"/>
</dbReference>
<evidence type="ECO:0000256" key="1">
    <source>
        <dbReference type="ARBA" id="ARBA00004613"/>
    </source>
</evidence>
<comment type="caution">
    <text evidence="3">The sequence shown here is derived from an EMBL/GenBank/DDBJ whole genome shotgun (WGS) entry which is preliminary data.</text>
</comment>
<feature type="non-terminal residue" evidence="3">
    <location>
        <position position="1"/>
    </location>
</feature>
<comment type="subcellular location">
    <subcellularLocation>
        <location evidence="1">Secreted</location>
    </subcellularLocation>
</comment>
<dbReference type="Gene3D" id="2.150.10.10">
    <property type="entry name" value="Serralysin-like metalloprotease, C-terminal"/>
    <property type="match status" value="1"/>
</dbReference>
<dbReference type="InterPro" id="IPR050557">
    <property type="entry name" value="RTX_toxin/Mannuronan_C5-epim"/>
</dbReference>
<dbReference type="EMBL" id="WOFE01000004">
    <property type="protein sequence ID" value="MBM5571909.1"/>
    <property type="molecule type" value="Genomic_DNA"/>
</dbReference>
<name>A0ABS2CCN3_9NEIS</name>
<dbReference type="SUPFAM" id="SSF51120">
    <property type="entry name" value="beta-Roll"/>
    <property type="match status" value="2"/>
</dbReference>
<evidence type="ECO:0000313" key="4">
    <source>
        <dbReference type="Proteomes" id="UP001195660"/>
    </source>
</evidence>
<dbReference type="PANTHER" id="PTHR38340">
    <property type="entry name" value="S-LAYER PROTEIN"/>
    <property type="match status" value="1"/>
</dbReference>
<proteinExistence type="predicted"/>
<keyword evidence="2" id="KW-0964">Secreted</keyword>
<keyword evidence="4" id="KW-1185">Reference proteome</keyword>